<comment type="caution">
    <text evidence="2">The sequence shown here is derived from an EMBL/GenBank/DDBJ whole genome shotgun (WGS) entry which is preliminary data.</text>
</comment>
<dbReference type="EMBL" id="JBANRG010000029">
    <property type="protein sequence ID" value="KAK7452199.1"/>
    <property type="molecule type" value="Genomic_DNA"/>
</dbReference>
<protein>
    <submittedName>
        <fullName evidence="2">Chitin synthase, class 3</fullName>
        <ecNumber evidence="2">2.4.1.16</ecNumber>
    </submittedName>
</protein>
<proteinExistence type="predicted"/>
<organism evidence="2 3">
    <name type="scientific">Marasmiellus scandens</name>
    <dbReference type="NCBI Taxonomy" id="2682957"/>
    <lineage>
        <taxon>Eukaryota</taxon>
        <taxon>Fungi</taxon>
        <taxon>Dikarya</taxon>
        <taxon>Basidiomycota</taxon>
        <taxon>Agaricomycotina</taxon>
        <taxon>Agaricomycetes</taxon>
        <taxon>Agaricomycetidae</taxon>
        <taxon>Agaricales</taxon>
        <taxon>Marasmiineae</taxon>
        <taxon>Omphalotaceae</taxon>
        <taxon>Marasmiellus</taxon>
    </lineage>
</organism>
<keyword evidence="3" id="KW-1185">Reference proteome</keyword>
<evidence type="ECO:0000313" key="3">
    <source>
        <dbReference type="Proteomes" id="UP001498398"/>
    </source>
</evidence>
<keyword evidence="2" id="KW-0328">Glycosyltransferase</keyword>
<dbReference type="EC" id="2.4.1.16" evidence="2"/>
<dbReference type="GO" id="GO:0004100">
    <property type="term" value="F:chitin synthase activity"/>
    <property type="evidence" value="ECO:0007669"/>
    <property type="project" value="UniProtKB-EC"/>
</dbReference>
<reference evidence="2 3" key="1">
    <citation type="submission" date="2024-01" db="EMBL/GenBank/DDBJ databases">
        <title>A draft genome for the cacao thread blight pathogen Marasmiellus scandens.</title>
        <authorList>
            <person name="Baruah I.K."/>
            <person name="Leung J."/>
            <person name="Bukari Y."/>
            <person name="Amoako-Attah I."/>
            <person name="Meinhardt L.W."/>
            <person name="Bailey B.A."/>
            <person name="Cohen S.P."/>
        </authorList>
    </citation>
    <scope>NUCLEOTIDE SEQUENCE [LARGE SCALE GENOMIC DNA]</scope>
    <source>
        <strain evidence="2 3">GH-19</strain>
    </source>
</reference>
<keyword evidence="2" id="KW-0808">Transferase</keyword>
<evidence type="ECO:0000313" key="2">
    <source>
        <dbReference type="EMBL" id="KAK7452199.1"/>
    </source>
</evidence>
<dbReference type="Proteomes" id="UP001498398">
    <property type="component" value="Unassembled WGS sequence"/>
</dbReference>
<evidence type="ECO:0000256" key="1">
    <source>
        <dbReference type="SAM" id="MobiDB-lite"/>
    </source>
</evidence>
<accession>A0ABR1J715</accession>
<gene>
    <name evidence="2" type="primary">CHS3_2</name>
    <name evidence="2" type="ORF">VKT23_012302</name>
</gene>
<feature type="region of interest" description="Disordered" evidence="1">
    <location>
        <begin position="1"/>
        <end position="28"/>
    </location>
</feature>
<sequence>MQTIEERQESGSEEGEARREQPGGGSKEEKRWWWLKRKGRRANVTFLINKGHVLNENDGHLVLHASPIPNLRLSVDLPFRVQVQDTLLFKAQSAGTAGAQWNQQQRSNNTLGYNQDAEYGLDAGRVGRKSLVPPDCEKIEPGRPSTMALLYPCYTEEGSGRIGAMPSATGNASGLRRGRSLLAHSTLIAAFFDKLSPPAPSQPSCLSRTLSLPFTDLLLTLNTTSMTNATRDNITKLIDGK</sequence>
<name>A0ABR1J715_9AGAR</name>